<accession>A0A7H0FUM4</accession>
<dbReference type="CDD" id="cd06170">
    <property type="entry name" value="LuxR_C_like"/>
    <property type="match status" value="1"/>
</dbReference>
<dbReference type="InterPro" id="IPR036388">
    <property type="entry name" value="WH-like_DNA-bd_sf"/>
</dbReference>
<keyword evidence="1" id="KW-0805">Transcription regulation</keyword>
<dbReference type="GO" id="GO:0003677">
    <property type="term" value="F:DNA binding"/>
    <property type="evidence" value="ECO:0007669"/>
    <property type="project" value="UniProtKB-KW"/>
</dbReference>
<dbReference type="InterPro" id="IPR000792">
    <property type="entry name" value="Tscrpt_reg_LuxR_C"/>
</dbReference>
<evidence type="ECO:0000313" key="6">
    <source>
        <dbReference type="EMBL" id="QNP39740.1"/>
    </source>
</evidence>
<feature type="domain" description="VOC" evidence="5">
    <location>
        <begin position="91"/>
        <end position="208"/>
    </location>
</feature>
<organism evidence="6 7">
    <name type="scientific">Agrilutibacter terrestris</name>
    <dbReference type="NCBI Taxonomy" id="2865112"/>
    <lineage>
        <taxon>Bacteria</taxon>
        <taxon>Pseudomonadati</taxon>
        <taxon>Pseudomonadota</taxon>
        <taxon>Gammaproteobacteria</taxon>
        <taxon>Lysobacterales</taxon>
        <taxon>Lysobacteraceae</taxon>
        <taxon>Agrilutibacter</taxon>
    </lineage>
</organism>
<evidence type="ECO:0000313" key="7">
    <source>
        <dbReference type="Proteomes" id="UP000516018"/>
    </source>
</evidence>
<keyword evidence="2" id="KW-0238">DNA-binding</keyword>
<evidence type="ECO:0000259" key="4">
    <source>
        <dbReference type="PROSITE" id="PS50043"/>
    </source>
</evidence>
<reference evidence="6 7" key="1">
    <citation type="submission" date="2020-08" db="EMBL/GenBank/DDBJ databases">
        <title>Lysobacter sp. II4 sp. nov., isolated from soil.</title>
        <authorList>
            <person name="Woo C.Y."/>
            <person name="Kim J."/>
        </authorList>
    </citation>
    <scope>NUCLEOTIDE SEQUENCE [LARGE SCALE GENOMIC DNA]</scope>
    <source>
        <strain evidence="6 7">II4</strain>
    </source>
</reference>
<evidence type="ECO:0000256" key="3">
    <source>
        <dbReference type="ARBA" id="ARBA00023163"/>
    </source>
</evidence>
<dbReference type="SUPFAM" id="SSF54593">
    <property type="entry name" value="Glyoxalase/Bleomycin resistance protein/Dihydroxybiphenyl dioxygenase"/>
    <property type="match status" value="1"/>
</dbReference>
<dbReference type="Proteomes" id="UP000516018">
    <property type="component" value="Chromosome"/>
</dbReference>
<dbReference type="EMBL" id="CP060820">
    <property type="protein sequence ID" value="QNP39740.1"/>
    <property type="molecule type" value="Genomic_DNA"/>
</dbReference>
<dbReference type="InterPro" id="IPR004360">
    <property type="entry name" value="Glyas_Fos-R_dOase_dom"/>
</dbReference>
<dbReference type="Pfam" id="PF00196">
    <property type="entry name" value="GerE"/>
    <property type="match status" value="1"/>
</dbReference>
<dbReference type="SMART" id="SM00421">
    <property type="entry name" value="HTH_LUXR"/>
    <property type="match status" value="1"/>
</dbReference>
<dbReference type="KEGG" id="lsx:H8B22_09465"/>
<dbReference type="PRINTS" id="PR00038">
    <property type="entry name" value="HTHLUXR"/>
</dbReference>
<dbReference type="PANTHER" id="PTHR44688:SF16">
    <property type="entry name" value="DNA-BINDING TRANSCRIPTIONAL ACTIVATOR DEVR_DOSR"/>
    <property type="match status" value="1"/>
</dbReference>
<evidence type="ECO:0000256" key="1">
    <source>
        <dbReference type="ARBA" id="ARBA00023015"/>
    </source>
</evidence>
<dbReference type="Gene3D" id="3.10.180.10">
    <property type="entry name" value="2,3-Dihydroxybiphenyl 1,2-Dioxygenase, domain 1"/>
    <property type="match status" value="1"/>
</dbReference>
<dbReference type="InterPro" id="IPR037523">
    <property type="entry name" value="VOC_core"/>
</dbReference>
<proteinExistence type="predicted"/>
<dbReference type="InterPro" id="IPR016032">
    <property type="entry name" value="Sig_transdc_resp-reg_C-effctor"/>
</dbReference>
<dbReference type="PROSITE" id="PS51819">
    <property type="entry name" value="VOC"/>
    <property type="match status" value="1"/>
</dbReference>
<name>A0A7H0FUM4_9GAMM</name>
<keyword evidence="3" id="KW-0804">Transcription</keyword>
<dbReference type="PANTHER" id="PTHR44688">
    <property type="entry name" value="DNA-BINDING TRANSCRIPTIONAL ACTIVATOR DEVR_DOSR"/>
    <property type="match status" value="1"/>
</dbReference>
<dbReference type="Gene3D" id="1.10.10.10">
    <property type="entry name" value="Winged helix-like DNA-binding domain superfamily/Winged helix DNA-binding domain"/>
    <property type="match status" value="1"/>
</dbReference>
<protein>
    <submittedName>
        <fullName evidence="6">VOC family protein</fullName>
    </submittedName>
</protein>
<dbReference type="SUPFAM" id="SSF46894">
    <property type="entry name" value="C-terminal effector domain of the bipartite response regulators"/>
    <property type="match status" value="1"/>
</dbReference>
<dbReference type="GO" id="GO:0006355">
    <property type="term" value="P:regulation of DNA-templated transcription"/>
    <property type="evidence" value="ECO:0007669"/>
    <property type="project" value="InterPro"/>
</dbReference>
<gene>
    <name evidence="6" type="ORF">H8B22_09465</name>
</gene>
<dbReference type="CDD" id="cd06587">
    <property type="entry name" value="VOC"/>
    <property type="match status" value="1"/>
</dbReference>
<evidence type="ECO:0000256" key="2">
    <source>
        <dbReference type="ARBA" id="ARBA00023125"/>
    </source>
</evidence>
<dbReference type="Pfam" id="PF00903">
    <property type="entry name" value="Glyoxalase"/>
    <property type="match status" value="1"/>
</dbReference>
<dbReference type="InterPro" id="IPR029068">
    <property type="entry name" value="Glyas_Bleomycin-R_OHBP_Dase"/>
</dbReference>
<keyword evidence="7" id="KW-1185">Reference proteome</keyword>
<dbReference type="AlphaFoldDB" id="A0A7H0FUM4"/>
<evidence type="ECO:0000259" key="5">
    <source>
        <dbReference type="PROSITE" id="PS51819"/>
    </source>
</evidence>
<dbReference type="PROSITE" id="PS50043">
    <property type="entry name" value="HTH_LUXR_2"/>
    <property type="match status" value="1"/>
</dbReference>
<sequence>MTRARGRLRHDDLLTPAEWRVVEAVRHGLGNPAIARRLHVSVDAVKYHVANALQKLGLADRVALRAWDGVRRDSALYRSSTRMNTEIALGPVGQIARSVKDIAAARAWYADVLGLTHLYSFGKLAFFDCDGLRLFLSERGPSEGDGGSAESLLYFRVADIRAAHAALAARGVEFTHAPHLIHTHADGTEEWMAFFKDNEGRPLALMAQVQP</sequence>
<dbReference type="RefSeq" id="WP_187711186.1">
    <property type="nucleotide sequence ID" value="NZ_CP060820.1"/>
</dbReference>
<feature type="domain" description="HTH luxR-type" evidence="4">
    <location>
        <begin position="7"/>
        <end position="72"/>
    </location>
</feature>